<proteinExistence type="predicted"/>
<keyword evidence="6" id="KW-0119">Carbohydrate metabolism</keyword>
<dbReference type="Proteomes" id="UP000315522">
    <property type="component" value="Unassembled WGS sequence"/>
</dbReference>
<gene>
    <name evidence="9" type="primary">eglD_3</name>
    <name evidence="9" type="ORF">LAWI1_G000803</name>
</gene>
<feature type="domain" description="Auxiliary Activity family 9 catalytic" evidence="8">
    <location>
        <begin position="20"/>
        <end position="245"/>
    </location>
</feature>
<name>A0A559MMF9_9HELO</name>
<accession>A0A559MMF9</accession>
<dbReference type="GO" id="GO:0005576">
    <property type="term" value="C:extracellular region"/>
    <property type="evidence" value="ECO:0007669"/>
    <property type="project" value="UniProtKB-SubCell"/>
</dbReference>
<dbReference type="GO" id="GO:0030248">
    <property type="term" value="F:cellulose binding"/>
    <property type="evidence" value="ECO:0007669"/>
    <property type="project" value="UniProtKB-UniRule"/>
</dbReference>
<evidence type="ECO:0000259" key="8">
    <source>
        <dbReference type="Pfam" id="PF03443"/>
    </source>
</evidence>
<keyword evidence="6" id="KW-0136">Cellulose degradation</keyword>
<comment type="cofactor">
    <cofactor evidence="1">
        <name>Cu(2+)</name>
        <dbReference type="ChEBI" id="CHEBI:29036"/>
    </cofactor>
</comment>
<dbReference type="InterPro" id="IPR005103">
    <property type="entry name" value="AA9_LPMO"/>
</dbReference>
<keyword evidence="4 6" id="KW-1015">Disulfide bond</keyword>
<comment type="subcellular location">
    <subcellularLocation>
        <location evidence="2 6">Secreted</location>
    </subcellularLocation>
</comment>
<keyword evidence="5" id="KW-0325">Glycoprotein</keyword>
<evidence type="ECO:0000256" key="6">
    <source>
        <dbReference type="RuleBase" id="RU368122"/>
    </source>
</evidence>
<evidence type="ECO:0000256" key="2">
    <source>
        <dbReference type="ARBA" id="ARBA00004613"/>
    </source>
</evidence>
<evidence type="ECO:0000256" key="7">
    <source>
        <dbReference type="SAM" id="SignalP"/>
    </source>
</evidence>
<dbReference type="Pfam" id="PF03443">
    <property type="entry name" value="AA9"/>
    <property type="match status" value="1"/>
</dbReference>
<dbReference type="Gene3D" id="2.70.50.70">
    <property type="match status" value="1"/>
</dbReference>
<keyword evidence="10" id="KW-1185">Reference proteome</keyword>
<dbReference type="EMBL" id="QGML01000038">
    <property type="protein sequence ID" value="TVY94139.1"/>
    <property type="molecule type" value="Genomic_DNA"/>
</dbReference>
<evidence type="ECO:0000256" key="5">
    <source>
        <dbReference type="ARBA" id="ARBA00023180"/>
    </source>
</evidence>
<dbReference type="GO" id="GO:0008810">
    <property type="term" value="F:cellulase activity"/>
    <property type="evidence" value="ECO:0007669"/>
    <property type="project" value="UniProtKB-UniRule"/>
</dbReference>
<evidence type="ECO:0000256" key="3">
    <source>
        <dbReference type="ARBA" id="ARBA00022525"/>
    </source>
</evidence>
<comment type="catalytic activity">
    <reaction evidence="6">
        <text>[(1-&gt;4)-beta-D-glucosyl]n+m + reduced acceptor + O2 = 4-dehydro-beta-D-glucosyl-[(1-&gt;4)-beta-D-glucosyl]n-1 + [(1-&gt;4)-beta-D-glucosyl]m + acceptor + H2O.</text>
        <dbReference type="EC" id="1.14.99.56"/>
    </reaction>
</comment>
<comment type="caution">
    <text evidence="9">The sequence shown here is derived from an EMBL/GenBank/DDBJ whole genome shotgun (WGS) entry which is preliminary data.</text>
</comment>
<keyword evidence="3 6" id="KW-0964">Secreted</keyword>
<sequence length="266" mass="27415">MKAISLLSSILLAARLASSHGMWQRLKVNGTDQGQLVGINPPAVNNPVQVVTGSSIACNTGLVSPLSNAVITIPAGATVSAWFEHVLGGPQSATDADNPIASSHKGPIIVYLAKVDDAATATDYNSYSWFKIAEQGLDNSSGKWAVDTMIAGTSSGVGWWDFTVPSCGKADSKILSLVAAGQYLMRVELIALHSAYSSGGAQFYMSCANVEITGSGTATGTTVTFPGAYTATDPGILINIYDSSTPSLPNNAGKPYTIPGPAKLAC</sequence>
<evidence type="ECO:0000256" key="4">
    <source>
        <dbReference type="ARBA" id="ARBA00023157"/>
    </source>
</evidence>
<evidence type="ECO:0000256" key="1">
    <source>
        <dbReference type="ARBA" id="ARBA00001973"/>
    </source>
</evidence>
<keyword evidence="6" id="KW-0624">Polysaccharide degradation</keyword>
<dbReference type="AlphaFoldDB" id="A0A559MMF9"/>
<evidence type="ECO:0000313" key="9">
    <source>
        <dbReference type="EMBL" id="TVY94139.1"/>
    </source>
</evidence>
<dbReference type="CDD" id="cd21175">
    <property type="entry name" value="LPMO_AA9"/>
    <property type="match status" value="1"/>
</dbReference>
<dbReference type="PANTHER" id="PTHR33353">
    <property type="entry name" value="PUTATIVE (AFU_ORTHOLOGUE AFUA_1G12560)-RELATED"/>
    <property type="match status" value="1"/>
</dbReference>
<organism evidence="9 10">
    <name type="scientific">Lachnellula willkommii</name>
    <dbReference type="NCBI Taxonomy" id="215461"/>
    <lineage>
        <taxon>Eukaryota</taxon>
        <taxon>Fungi</taxon>
        <taxon>Dikarya</taxon>
        <taxon>Ascomycota</taxon>
        <taxon>Pezizomycotina</taxon>
        <taxon>Leotiomycetes</taxon>
        <taxon>Helotiales</taxon>
        <taxon>Lachnaceae</taxon>
        <taxon>Lachnellula</taxon>
    </lineage>
</organism>
<dbReference type="PANTHER" id="PTHR33353:SF13">
    <property type="entry name" value="ENDOGLUCANASE II"/>
    <property type="match status" value="1"/>
</dbReference>
<dbReference type="EC" id="1.14.99.56" evidence="6"/>
<keyword evidence="7" id="KW-0732">Signal</keyword>
<protein>
    <recommendedName>
        <fullName evidence="6">AA9 family lytic polysaccharide monooxygenase</fullName>
        <ecNumber evidence="6">1.14.99.56</ecNumber>
    </recommendedName>
    <alternativeName>
        <fullName evidence="6">Endo-beta-1,4-glucanase</fullName>
    </alternativeName>
    <alternativeName>
        <fullName evidence="6">Glycosyl hydrolase 61 family protein</fullName>
    </alternativeName>
</protein>
<evidence type="ECO:0000313" key="10">
    <source>
        <dbReference type="Proteomes" id="UP000315522"/>
    </source>
</evidence>
<feature type="chain" id="PRO_5022054702" description="AA9 family lytic polysaccharide monooxygenase" evidence="7">
    <location>
        <begin position="20"/>
        <end position="266"/>
    </location>
</feature>
<reference evidence="9 10" key="1">
    <citation type="submission" date="2018-05" db="EMBL/GenBank/DDBJ databases">
        <title>Genome sequencing and assembly of the regulated plant pathogen Lachnellula willkommii and related sister species for the development of diagnostic species identification markers.</title>
        <authorList>
            <person name="Giroux E."/>
            <person name="Bilodeau G."/>
        </authorList>
    </citation>
    <scope>NUCLEOTIDE SEQUENCE [LARGE SCALE GENOMIC DNA]</scope>
    <source>
        <strain evidence="9 10">CBS 172.35</strain>
    </source>
</reference>
<dbReference type="GO" id="GO:0030245">
    <property type="term" value="P:cellulose catabolic process"/>
    <property type="evidence" value="ECO:0007669"/>
    <property type="project" value="UniProtKB-UniRule"/>
</dbReference>
<feature type="signal peptide" evidence="7">
    <location>
        <begin position="1"/>
        <end position="19"/>
    </location>
</feature>
<comment type="domain">
    <text evidence="6">Has a modular structure: an endo-beta-1,4-glucanase catalytic module at the N-terminus, a linker rich in serines and threonines, and a C-terminal carbohydrate-binding module (CBM).</text>
</comment>
<dbReference type="InterPro" id="IPR049892">
    <property type="entry name" value="AA9"/>
</dbReference>
<comment type="function">
    <text evidence="6">Lytic polysaccharide monooxygenase (LMPO) that depolymerizes crystalline and amorphous polysaccharides via the oxidation of scissile alpha- or beta-(1-4)-glycosidic bonds, yielding C1 and/or C4 oxidation products. Catalysis by LPMOs requires the reduction of the active-site copper from Cu(II) to Cu(I) by a reducing agent and H(2)O(2) or O(2) as a cosubstrate.</text>
</comment>